<dbReference type="Proteomes" id="UP000295264">
    <property type="component" value="Unassembled WGS sequence"/>
</dbReference>
<dbReference type="AlphaFoldDB" id="A0A484GIK5"/>
<dbReference type="EMBL" id="QWLN02007615">
    <property type="protein sequence ID" value="TEA35301.1"/>
    <property type="molecule type" value="Genomic_DNA"/>
</dbReference>
<sequence length="44" mass="5033">MLSVEMSGLPCHHGFFQKARKGLKMDREMSKGLAELGIFEHQKE</sequence>
<protein>
    <submittedName>
        <fullName evidence="1">Uncharacterized protein</fullName>
    </submittedName>
</protein>
<proteinExistence type="predicted"/>
<reference evidence="1 2" key="1">
    <citation type="journal article" date="2018" name="Genomics">
        <title>Molecular footprints of inshore aquatic adaptation in Indo-Pacific humpback dolphin (Sousa chinensis).</title>
        <authorList>
            <person name="Ming Y."/>
            <person name="Jian J."/>
            <person name="Yu F."/>
            <person name="Yu X."/>
            <person name="Wang J."/>
            <person name="Liu W."/>
        </authorList>
    </citation>
    <scope>NUCLEOTIDE SEQUENCE [LARGE SCALE GENOMIC DNA]</scope>
    <source>
        <strain evidence="1">MY-2018</strain>
        <tissue evidence="1">Skin</tissue>
    </source>
</reference>
<name>A0A484GIK5_SOUCH</name>
<keyword evidence="2" id="KW-1185">Reference proteome</keyword>
<organism evidence="1 2">
    <name type="scientific">Sousa chinensis</name>
    <name type="common">Indo-pacific humpbacked dolphin</name>
    <name type="synonym">Steno chinensis</name>
    <dbReference type="NCBI Taxonomy" id="103600"/>
    <lineage>
        <taxon>Eukaryota</taxon>
        <taxon>Metazoa</taxon>
        <taxon>Chordata</taxon>
        <taxon>Craniata</taxon>
        <taxon>Vertebrata</taxon>
        <taxon>Euteleostomi</taxon>
        <taxon>Mammalia</taxon>
        <taxon>Eutheria</taxon>
        <taxon>Laurasiatheria</taxon>
        <taxon>Artiodactyla</taxon>
        <taxon>Whippomorpha</taxon>
        <taxon>Cetacea</taxon>
        <taxon>Odontoceti</taxon>
        <taxon>Delphinidae</taxon>
        <taxon>Sousa</taxon>
    </lineage>
</organism>
<accession>A0A484GIK5</accession>
<evidence type="ECO:0000313" key="1">
    <source>
        <dbReference type="EMBL" id="TEA35301.1"/>
    </source>
</evidence>
<comment type="caution">
    <text evidence="1">The sequence shown here is derived from an EMBL/GenBank/DDBJ whole genome shotgun (WGS) entry which is preliminary data.</text>
</comment>
<evidence type="ECO:0000313" key="2">
    <source>
        <dbReference type="Proteomes" id="UP000295264"/>
    </source>
</evidence>
<gene>
    <name evidence="1" type="ORF">DBR06_SOUSAS2810182</name>
</gene>